<evidence type="ECO:0000313" key="1">
    <source>
        <dbReference type="EMBL" id="EYF08884.1"/>
    </source>
</evidence>
<dbReference type="eggNOG" id="COG2801">
    <property type="taxonomic scope" value="Bacteria"/>
</dbReference>
<organism evidence="1 2">
    <name type="scientific">Chondromyces apiculatus DSM 436</name>
    <dbReference type="NCBI Taxonomy" id="1192034"/>
    <lineage>
        <taxon>Bacteria</taxon>
        <taxon>Pseudomonadati</taxon>
        <taxon>Myxococcota</taxon>
        <taxon>Polyangia</taxon>
        <taxon>Polyangiales</taxon>
        <taxon>Polyangiaceae</taxon>
        <taxon>Chondromyces</taxon>
    </lineage>
</organism>
<accession>A0A017TI04</accession>
<reference evidence="1 2" key="1">
    <citation type="submission" date="2013-05" db="EMBL/GenBank/DDBJ databases">
        <title>Genome assembly of Chondromyces apiculatus DSM 436.</title>
        <authorList>
            <person name="Sharma G."/>
            <person name="Khatri I."/>
            <person name="Kaur C."/>
            <person name="Mayilraj S."/>
            <person name="Subramanian S."/>
        </authorList>
    </citation>
    <scope>NUCLEOTIDE SEQUENCE [LARGE SCALE GENOMIC DNA]</scope>
    <source>
        <strain evidence="1 2">DSM 436</strain>
    </source>
</reference>
<evidence type="ECO:0000313" key="2">
    <source>
        <dbReference type="Proteomes" id="UP000019678"/>
    </source>
</evidence>
<name>A0A017TI04_9BACT</name>
<dbReference type="EMBL" id="ASRX01000002">
    <property type="protein sequence ID" value="EYF08884.1"/>
    <property type="molecule type" value="Genomic_DNA"/>
</dbReference>
<gene>
    <name evidence="1" type="ORF">CAP_2745</name>
</gene>
<protein>
    <submittedName>
        <fullName evidence="1">Uncharacterized protein</fullName>
    </submittedName>
</protein>
<comment type="caution">
    <text evidence="1">The sequence shown here is derived from an EMBL/GenBank/DDBJ whole genome shotgun (WGS) entry which is preliminary data.</text>
</comment>
<sequence>MEVVAHLVEGASIRATSRLTGVSKPAILSLLLRMGEGCSRLHDRLVRDIDVRDMQADEIGSYVQKKQARVTRIPRMGTPDVSRISTSHIERSEGVVDYGRGCRRLWVQVLSMRGEGVIGYGCGCYRPGARVLSTMGEGVVGYGCRCYRPGARVLSTRGEGVID</sequence>
<dbReference type="Proteomes" id="UP000019678">
    <property type="component" value="Unassembled WGS sequence"/>
</dbReference>
<proteinExistence type="predicted"/>
<keyword evidence="2" id="KW-1185">Reference proteome</keyword>
<dbReference type="AlphaFoldDB" id="A0A017TI04"/>